<accession>A0ABQ1H461</accession>
<dbReference type="Proteomes" id="UP000617979">
    <property type="component" value="Unassembled WGS sequence"/>
</dbReference>
<reference evidence="2" key="1">
    <citation type="journal article" date="2019" name="Int. J. Syst. Evol. Microbiol.">
        <title>The Global Catalogue of Microorganisms (GCM) 10K type strain sequencing project: providing services to taxonomists for standard genome sequencing and annotation.</title>
        <authorList>
            <consortium name="The Broad Institute Genomics Platform"/>
            <consortium name="The Broad Institute Genome Sequencing Center for Infectious Disease"/>
            <person name="Wu L."/>
            <person name="Ma J."/>
        </authorList>
    </citation>
    <scope>NUCLEOTIDE SEQUENCE [LARGE SCALE GENOMIC DNA]</scope>
    <source>
        <strain evidence="2">CGMCC 1.12404</strain>
    </source>
</reference>
<protein>
    <submittedName>
        <fullName evidence="1">Uncharacterized protein</fullName>
    </submittedName>
</protein>
<proteinExistence type="predicted"/>
<evidence type="ECO:0000313" key="2">
    <source>
        <dbReference type="Proteomes" id="UP000617979"/>
    </source>
</evidence>
<gene>
    <name evidence="1" type="ORF">GCM10007416_34180</name>
</gene>
<organism evidence="1 2">
    <name type="scientific">Kroppenstedtia guangzhouensis</name>
    <dbReference type="NCBI Taxonomy" id="1274356"/>
    <lineage>
        <taxon>Bacteria</taxon>
        <taxon>Bacillati</taxon>
        <taxon>Bacillota</taxon>
        <taxon>Bacilli</taxon>
        <taxon>Bacillales</taxon>
        <taxon>Thermoactinomycetaceae</taxon>
        <taxon>Kroppenstedtia</taxon>
    </lineage>
</organism>
<name>A0ABQ1H461_9BACL</name>
<comment type="caution">
    <text evidence="1">The sequence shown here is derived from an EMBL/GenBank/DDBJ whole genome shotgun (WGS) entry which is preliminary data.</text>
</comment>
<keyword evidence="2" id="KW-1185">Reference proteome</keyword>
<dbReference type="EMBL" id="BMEX01000028">
    <property type="protein sequence ID" value="GGA58137.1"/>
    <property type="molecule type" value="Genomic_DNA"/>
</dbReference>
<evidence type="ECO:0000313" key="1">
    <source>
        <dbReference type="EMBL" id="GGA58137.1"/>
    </source>
</evidence>
<dbReference type="RefSeq" id="WP_188433698.1">
    <property type="nucleotide sequence ID" value="NZ_BMEX01000028.1"/>
</dbReference>
<sequence length="142" mass="16108">MSQKILYVKEENKPLIEKATAAGKAAGLKSFSDIVFSALEQYTYGLQQKQGIDFTEQEVELEKERIRFVGRSFGTKKVGKIAYSFFVTAKGRILVHIQTPEETTYSTFETTDEMVKHIPAASSELIEEMKVLLPKPVKWLDI</sequence>